<reference evidence="3" key="1">
    <citation type="submission" date="2017-03" db="EMBL/GenBank/DDBJ databases">
        <title>Genomes of endolithic fungi from Antarctica.</title>
        <authorList>
            <person name="Coleine C."/>
            <person name="Masonjones S."/>
            <person name="Stajich J.E."/>
        </authorList>
    </citation>
    <scope>NUCLEOTIDE SEQUENCE [LARGE SCALE GENOMIC DNA]</scope>
    <source>
        <strain evidence="3">CCFEE 5527</strain>
    </source>
</reference>
<dbReference type="PANTHER" id="PTHR28061">
    <property type="entry name" value="INO EIGHTY SUBUNIT 4"/>
    <property type="match status" value="1"/>
</dbReference>
<dbReference type="InParanoid" id="A0A1V8SS87"/>
<dbReference type="EMBL" id="NAJO01000029">
    <property type="protein sequence ID" value="OQO01871.1"/>
    <property type="molecule type" value="Genomic_DNA"/>
</dbReference>
<dbReference type="GO" id="GO:0006338">
    <property type="term" value="P:chromatin remodeling"/>
    <property type="evidence" value="ECO:0007669"/>
    <property type="project" value="InterPro"/>
</dbReference>
<organism evidence="2 3">
    <name type="scientific">Cryoendolithus antarcticus</name>
    <dbReference type="NCBI Taxonomy" id="1507870"/>
    <lineage>
        <taxon>Eukaryota</taxon>
        <taxon>Fungi</taxon>
        <taxon>Dikarya</taxon>
        <taxon>Ascomycota</taxon>
        <taxon>Pezizomycotina</taxon>
        <taxon>Dothideomycetes</taxon>
        <taxon>Dothideomycetidae</taxon>
        <taxon>Cladosporiales</taxon>
        <taxon>Cladosporiaceae</taxon>
        <taxon>Cryoendolithus</taxon>
    </lineage>
</organism>
<sequence length="273" mass="28430">MSTTAKPSSKSARKTHIITLHLSPDTLSRFPHTPSPPKPSASPASVPKLETTPAIIQPDSSSADKSSESASTPAATTADTPDPNALAPPPKVDGRRKRGGAAAITGRKRAPPTIDPMSTPRERARPGPKKKPRLPDGSIDRTTSGPNPAPNPIPAHKLGPKANTGAINAGLRALDRTGKPCRRWQKSGLQLKSFTGTTWGMATWKAPPKTNGVNGDADDEMKSDSSSEVKMPDSSAVQSERSVSAVEQKMEAGEPMEAMASSPPPQPAVAAVA</sequence>
<dbReference type="OrthoDB" id="4093188at2759"/>
<dbReference type="InterPro" id="IPR013175">
    <property type="entry name" value="INO80_su_Ies4"/>
</dbReference>
<dbReference type="GO" id="GO:0031011">
    <property type="term" value="C:Ino80 complex"/>
    <property type="evidence" value="ECO:0007669"/>
    <property type="project" value="InterPro"/>
</dbReference>
<feature type="region of interest" description="Disordered" evidence="1">
    <location>
        <begin position="200"/>
        <end position="273"/>
    </location>
</feature>
<keyword evidence="3" id="KW-1185">Reference proteome</keyword>
<dbReference type="Pfam" id="PF08193">
    <property type="entry name" value="INO80_Ies4"/>
    <property type="match status" value="1"/>
</dbReference>
<name>A0A1V8SS87_9PEZI</name>
<protein>
    <recommendedName>
        <fullName evidence="4">INO80 complex subunit Ies4</fullName>
    </recommendedName>
</protein>
<comment type="caution">
    <text evidence="2">The sequence shown here is derived from an EMBL/GenBank/DDBJ whole genome shotgun (WGS) entry which is preliminary data.</text>
</comment>
<gene>
    <name evidence="2" type="ORF">B0A48_12344</name>
</gene>
<feature type="compositionally biased region" description="Polar residues" evidence="1">
    <location>
        <begin position="1"/>
        <end position="10"/>
    </location>
</feature>
<feature type="region of interest" description="Disordered" evidence="1">
    <location>
        <begin position="1"/>
        <end position="163"/>
    </location>
</feature>
<evidence type="ECO:0008006" key="4">
    <source>
        <dbReference type="Google" id="ProtNLM"/>
    </source>
</evidence>
<dbReference type="Proteomes" id="UP000192596">
    <property type="component" value="Unassembled WGS sequence"/>
</dbReference>
<feature type="compositionally biased region" description="Basic and acidic residues" evidence="1">
    <location>
        <begin position="220"/>
        <end position="231"/>
    </location>
</feature>
<accession>A0A1V8SS87</accession>
<dbReference type="PANTHER" id="PTHR28061:SF1">
    <property type="entry name" value="INO80 COMPLEX SUBUNIT 4"/>
    <property type="match status" value="1"/>
</dbReference>
<evidence type="ECO:0000313" key="2">
    <source>
        <dbReference type="EMBL" id="OQO01871.1"/>
    </source>
</evidence>
<proteinExistence type="predicted"/>
<evidence type="ECO:0000313" key="3">
    <source>
        <dbReference type="Proteomes" id="UP000192596"/>
    </source>
</evidence>
<evidence type="ECO:0000256" key="1">
    <source>
        <dbReference type="SAM" id="MobiDB-lite"/>
    </source>
</evidence>
<dbReference type="AlphaFoldDB" id="A0A1V8SS87"/>
<feature type="compositionally biased region" description="Low complexity" evidence="1">
    <location>
        <begin position="59"/>
        <end position="85"/>
    </location>
</feature>
<dbReference type="STRING" id="1507870.A0A1V8SS87"/>